<accession>A0A397SP55</accession>
<dbReference type="AlphaFoldDB" id="A0A397SP55"/>
<protein>
    <submittedName>
        <fullName evidence="1">Uncharacterized protein</fullName>
    </submittedName>
</protein>
<sequence>MFDNKEKIESKDIRISSNEKFICLKIKEKIIIYSIELEIPIITLDANNVFIEIDVNIEKNQKIEIPEIQQAEKEIETPEKIKKTNQHSDFQLY</sequence>
<name>A0A397SP55_9GLOM</name>
<evidence type="ECO:0000313" key="1">
    <source>
        <dbReference type="EMBL" id="RIA87472.1"/>
    </source>
</evidence>
<keyword evidence="2" id="KW-1185">Reference proteome</keyword>
<reference evidence="1 2" key="1">
    <citation type="submission" date="2018-06" db="EMBL/GenBank/DDBJ databases">
        <title>Comparative genomics reveals the genomic features of Rhizophagus irregularis, R. cerebriforme, R. diaphanum and Gigaspora rosea, and their symbiotic lifestyle signature.</title>
        <authorList>
            <person name="Morin E."/>
            <person name="San Clemente H."/>
            <person name="Chen E.C.H."/>
            <person name="De La Providencia I."/>
            <person name="Hainaut M."/>
            <person name="Kuo A."/>
            <person name="Kohler A."/>
            <person name="Murat C."/>
            <person name="Tang N."/>
            <person name="Roy S."/>
            <person name="Loubradou J."/>
            <person name="Henrissat B."/>
            <person name="Grigoriev I.V."/>
            <person name="Corradi N."/>
            <person name="Roux C."/>
            <person name="Martin F.M."/>
        </authorList>
    </citation>
    <scope>NUCLEOTIDE SEQUENCE [LARGE SCALE GENOMIC DNA]</scope>
    <source>
        <strain evidence="1 2">DAOM 227022</strain>
    </source>
</reference>
<organism evidence="1 2">
    <name type="scientific">Glomus cerebriforme</name>
    <dbReference type="NCBI Taxonomy" id="658196"/>
    <lineage>
        <taxon>Eukaryota</taxon>
        <taxon>Fungi</taxon>
        <taxon>Fungi incertae sedis</taxon>
        <taxon>Mucoromycota</taxon>
        <taxon>Glomeromycotina</taxon>
        <taxon>Glomeromycetes</taxon>
        <taxon>Glomerales</taxon>
        <taxon>Glomeraceae</taxon>
        <taxon>Glomus</taxon>
    </lineage>
</organism>
<comment type="caution">
    <text evidence="1">The sequence shown here is derived from an EMBL/GenBank/DDBJ whole genome shotgun (WGS) entry which is preliminary data.</text>
</comment>
<dbReference type="Proteomes" id="UP000265703">
    <property type="component" value="Unassembled WGS sequence"/>
</dbReference>
<dbReference type="EMBL" id="QKYT01000307">
    <property type="protein sequence ID" value="RIA87472.1"/>
    <property type="molecule type" value="Genomic_DNA"/>
</dbReference>
<gene>
    <name evidence="1" type="ORF">C1645_827751</name>
</gene>
<proteinExistence type="predicted"/>
<evidence type="ECO:0000313" key="2">
    <source>
        <dbReference type="Proteomes" id="UP000265703"/>
    </source>
</evidence>